<dbReference type="InterPro" id="IPR002931">
    <property type="entry name" value="Transglutaminase-like"/>
</dbReference>
<protein>
    <submittedName>
        <fullName evidence="2 3">Transglutaminase</fullName>
    </submittedName>
</protein>
<reference evidence="3 4" key="1">
    <citation type="submission" date="2018-06" db="EMBL/GenBank/DDBJ databases">
        <title>Complete Genome Sequence of Desulfobacter hydrogenophilus (DSM3380).</title>
        <authorList>
            <person name="Marietou A."/>
            <person name="Schreiber L."/>
            <person name="Marshall I."/>
            <person name="Jorgensen B."/>
        </authorList>
    </citation>
    <scope>NUCLEOTIDE SEQUENCE [LARGE SCALE GENOMIC DNA]</scope>
    <source>
        <strain evidence="3 4">DSM 3380</strain>
    </source>
</reference>
<dbReference type="AlphaFoldDB" id="A0A328FEY8"/>
<dbReference type="Proteomes" id="UP000248798">
    <property type="component" value="Unassembled WGS sequence"/>
</dbReference>
<evidence type="ECO:0000313" key="4">
    <source>
        <dbReference type="Proteomes" id="UP000248798"/>
    </source>
</evidence>
<dbReference type="Pfam" id="PF01841">
    <property type="entry name" value="Transglut_core"/>
    <property type="match status" value="1"/>
</dbReference>
<dbReference type="EMBL" id="CP036313">
    <property type="protein sequence ID" value="QBH15477.1"/>
    <property type="molecule type" value="Genomic_DNA"/>
</dbReference>
<evidence type="ECO:0000259" key="1">
    <source>
        <dbReference type="Pfam" id="PF01841"/>
    </source>
</evidence>
<reference evidence="2 5" key="2">
    <citation type="submission" date="2019-02" db="EMBL/GenBank/DDBJ databases">
        <title>Complete genome sequence of Desulfobacter hydrogenophilus AcRS1.</title>
        <authorList>
            <person name="Marietou A."/>
            <person name="Lund M.B."/>
            <person name="Marshall I.P.G."/>
            <person name="Schreiber L."/>
            <person name="Jorgensen B."/>
        </authorList>
    </citation>
    <scope>NUCLEOTIDE SEQUENCE [LARGE SCALE GENOMIC DNA]</scope>
    <source>
        <strain evidence="2 5">AcRS1</strain>
    </source>
</reference>
<dbReference type="PANTHER" id="PTHR33490">
    <property type="entry name" value="BLR5614 PROTEIN-RELATED"/>
    <property type="match status" value="1"/>
</dbReference>
<evidence type="ECO:0000313" key="5">
    <source>
        <dbReference type="Proteomes" id="UP000293902"/>
    </source>
</evidence>
<accession>A0A328FEY8</accession>
<evidence type="ECO:0000313" key="3">
    <source>
        <dbReference type="EMBL" id="RAM03214.1"/>
    </source>
</evidence>
<organism evidence="3 4">
    <name type="scientific">Desulfobacter hydrogenophilus</name>
    <dbReference type="NCBI Taxonomy" id="2291"/>
    <lineage>
        <taxon>Bacteria</taxon>
        <taxon>Pseudomonadati</taxon>
        <taxon>Thermodesulfobacteriota</taxon>
        <taxon>Desulfobacteria</taxon>
        <taxon>Desulfobacterales</taxon>
        <taxon>Desulfobacteraceae</taxon>
        <taxon>Desulfobacter</taxon>
    </lineage>
</organism>
<dbReference type="SUPFAM" id="SSF54001">
    <property type="entry name" value="Cysteine proteinases"/>
    <property type="match status" value="1"/>
</dbReference>
<sequence>MDQLFLYGAPTFFIDSDHEKIIAFSSRHAGPSDNPVKKAVSIFYAVRDQIRYDPYEIPNHQEGFKASRILTESKGFCVSKAVLLAACLRAQSIPARLGFADVKNHLTTPKLKAKMGTDLFKWHGYTDIFLEEKWVKATPTFNLSMCQAFDVLPLEFDGREDSVFHPFDAKGQRHMEYVEDHGHFADLPWVRLMEAYRIAYPGYFESGGISGDFNAEAKALHPDK</sequence>
<name>A0A328FEY8_9BACT</name>
<dbReference type="Proteomes" id="UP000293902">
    <property type="component" value="Chromosome"/>
</dbReference>
<dbReference type="EMBL" id="QLNI01000007">
    <property type="protein sequence ID" value="RAM03214.1"/>
    <property type="molecule type" value="Genomic_DNA"/>
</dbReference>
<keyword evidence="5" id="KW-1185">Reference proteome</keyword>
<proteinExistence type="predicted"/>
<evidence type="ECO:0000313" key="2">
    <source>
        <dbReference type="EMBL" id="QBH15477.1"/>
    </source>
</evidence>
<feature type="domain" description="Transglutaminase-like" evidence="1">
    <location>
        <begin position="27"/>
        <end position="139"/>
    </location>
</feature>
<gene>
    <name evidence="3" type="ORF">DO021_04360</name>
    <name evidence="2" type="ORF">EYB58_00625</name>
</gene>
<dbReference type="PANTHER" id="PTHR33490:SF3">
    <property type="entry name" value="CONSERVED INTEGRAL MEMBRANE PROTEIN"/>
    <property type="match status" value="1"/>
</dbReference>
<dbReference type="OrthoDB" id="4697328at2"/>
<dbReference type="InterPro" id="IPR038765">
    <property type="entry name" value="Papain-like_cys_pep_sf"/>
</dbReference>
<dbReference type="Gene3D" id="3.10.620.30">
    <property type="match status" value="1"/>
</dbReference>